<sequence>MRVLVTGAAGFIGSHVCELFLKEGHEVIGLDDLSTGSERNVSSLAANPKFRFVQADIRHRESIGQYFEGVDWVLHLAGRSDIVPSIEQPTDYYDVNVSGTLNVLEAARRHGAKRFIYTASSSCYGIPDVYPTPESAPVKPEYPYALTKAMGEQLVMHWAKVYQLPALSLRLFNVYGPRSRTNGAYGAVFGVFLAQRLKGLPVTIVGDGEQTRDFTFVSDVARAFLAAAQSSLSGEIFNVGSGNHYSINRLVDLLDCERTYIPKRPGEPDCTFADTRAIREQLEWAPRTTFEEGVNAMLGCINDWASAPVWTSESIAEATRTWFNHLGREA</sequence>
<organism evidence="4 5">
    <name type="scientific">Paraburkholderia steynii</name>
    <dbReference type="NCBI Taxonomy" id="1245441"/>
    <lineage>
        <taxon>Bacteria</taxon>
        <taxon>Pseudomonadati</taxon>
        <taxon>Pseudomonadota</taxon>
        <taxon>Betaproteobacteria</taxon>
        <taxon>Burkholderiales</taxon>
        <taxon>Burkholderiaceae</taxon>
        <taxon>Paraburkholderia</taxon>
    </lineage>
</organism>
<comment type="similarity">
    <text evidence="2">Belongs to the NAD(P)-dependent epimerase/dehydratase family.</text>
</comment>
<dbReference type="AlphaFoldDB" id="A0A7Z7B7B9"/>
<evidence type="ECO:0000256" key="2">
    <source>
        <dbReference type="ARBA" id="ARBA00007637"/>
    </source>
</evidence>
<dbReference type="Proteomes" id="UP000198900">
    <property type="component" value="Unassembled WGS sequence"/>
</dbReference>
<dbReference type="Pfam" id="PF01370">
    <property type="entry name" value="Epimerase"/>
    <property type="match status" value="1"/>
</dbReference>
<proteinExistence type="inferred from homology"/>
<keyword evidence="5" id="KW-1185">Reference proteome</keyword>
<name>A0A7Z7B7B9_9BURK</name>
<evidence type="ECO:0000313" key="4">
    <source>
        <dbReference type="EMBL" id="SDH72448.1"/>
    </source>
</evidence>
<dbReference type="InterPro" id="IPR036291">
    <property type="entry name" value="NAD(P)-bd_dom_sf"/>
</dbReference>
<comment type="caution">
    <text evidence="4">The sequence shown here is derived from an EMBL/GenBank/DDBJ whole genome shotgun (WGS) entry which is preliminary data.</text>
</comment>
<dbReference type="InterPro" id="IPR001509">
    <property type="entry name" value="Epimerase_deHydtase"/>
</dbReference>
<dbReference type="PANTHER" id="PTHR43000">
    <property type="entry name" value="DTDP-D-GLUCOSE 4,6-DEHYDRATASE-RELATED"/>
    <property type="match status" value="1"/>
</dbReference>
<reference evidence="4" key="1">
    <citation type="submission" date="2016-10" db="EMBL/GenBank/DDBJ databases">
        <authorList>
            <person name="Varghese N."/>
            <person name="Submissions S."/>
        </authorList>
    </citation>
    <scope>NUCLEOTIDE SEQUENCE [LARGE SCALE GENOMIC DNA]</scope>
    <source>
        <strain evidence="4">YR281</strain>
    </source>
</reference>
<dbReference type="Gene3D" id="3.90.25.10">
    <property type="entry name" value="UDP-galactose 4-epimerase, domain 1"/>
    <property type="match status" value="1"/>
</dbReference>
<dbReference type="SUPFAM" id="SSF51735">
    <property type="entry name" value="NAD(P)-binding Rossmann-fold domains"/>
    <property type="match status" value="1"/>
</dbReference>
<evidence type="ECO:0000313" key="5">
    <source>
        <dbReference type="Proteomes" id="UP000198900"/>
    </source>
</evidence>
<evidence type="ECO:0000259" key="3">
    <source>
        <dbReference type="Pfam" id="PF01370"/>
    </source>
</evidence>
<protein>
    <submittedName>
        <fullName evidence="4">UDP-glucose 4-epimerase</fullName>
    </submittedName>
</protein>
<comment type="pathway">
    <text evidence="1">Bacterial outer membrane biogenesis; LPS O-antigen biosynthesis.</text>
</comment>
<dbReference type="Gene3D" id="3.40.50.720">
    <property type="entry name" value="NAD(P)-binding Rossmann-like Domain"/>
    <property type="match status" value="1"/>
</dbReference>
<gene>
    <name evidence="4" type="ORF">SAMN04487926_107172</name>
</gene>
<dbReference type="RefSeq" id="WP_091778813.1">
    <property type="nucleotide sequence ID" value="NZ_FNDI01000007.1"/>
</dbReference>
<evidence type="ECO:0000256" key="1">
    <source>
        <dbReference type="ARBA" id="ARBA00005125"/>
    </source>
</evidence>
<accession>A0A7Z7B7B9</accession>
<feature type="domain" description="NAD-dependent epimerase/dehydratase" evidence="3">
    <location>
        <begin position="3"/>
        <end position="240"/>
    </location>
</feature>
<dbReference type="EMBL" id="FNDI01000007">
    <property type="protein sequence ID" value="SDH72448.1"/>
    <property type="molecule type" value="Genomic_DNA"/>
</dbReference>
<dbReference type="CDD" id="cd05256">
    <property type="entry name" value="UDP_AE_SDR_e"/>
    <property type="match status" value="1"/>
</dbReference>